<dbReference type="Gene3D" id="3.90.320.10">
    <property type="match status" value="1"/>
</dbReference>
<dbReference type="EMBL" id="MN738866">
    <property type="protein sequence ID" value="QHT28944.1"/>
    <property type="molecule type" value="Genomic_DNA"/>
</dbReference>
<proteinExistence type="predicted"/>
<dbReference type="InterPro" id="IPR011604">
    <property type="entry name" value="PDDEXK-like_dom_sf"/>
</dbReference>
<accession>A0A6C0EID8</accession>
<protein>
    <submittedName>
        <fullName evidence="1">Uncharacterized protein</fullName>
    </submittedName>
</protein>
<organism evidence="1">
    <name type="scientific">viral metagenome</name>
    <dbReference type="NCBI Taxonomy" id="1070528"/>
    <lineage>
        <taxon>unclassified sequences</taxon>
        <taxon>metagenomes</taxon>
        <taxon>organismal metagenomes</taxon>
    </lineage>
</organism>
<dbReference type="AlphaFoldDB" id="A0A6C0EID8"/>
<sequence length="346" mass="40624">MTNIIYLKDKNPHQLDDHITFEEGPHIYTIDGDSGFTSVTTWNHTHFSEFNADLIIDKMMKGKNWATSKYFGMSKEEIKKQWDDNRDQAAAAGTKMHYDIECFYNNMEVTNDSVEYGYFNSFYNDYKELEAYRTEWMIYDKELKLAGSIDMIFMNKEGNLEIYDWKRCREIKKTGWGSSKTQCISHLPDSNYWHYSLQLNTYKAIIEKNYGKKVVKMCLVCMHPENSNKSYLRFEVPDLSVEIKELFNYRMLELTDKSALDSQNLVHEKNKIINKLVKHKNIINSLEIKLDAINSKLNASNTVEVDEKTYDSKIYYVDPSTFDILNDEGDIIGKWDKSADKPLLIF</sequence>
<evidence type="ECO:0000313" key="1">
    <source>
        <dbReference type="EMBL" id="QHT28944.1"/>
    </source>
</evidence>
<name>A0A6C0EID8_9ZZZZ</name>
<reference evidence="1" key="1">
    <citation type="journal article" date="2020" name="Nature">
        <title>Giant virus diversity and host interactions through global metagenomics.</title>
        <authorList>
            <person name="Schulz F."/>
            <person name="Roux S."/>
            <person name="Paez-Espino D."/>
            <person name="Jungbluth S."/>
            <person name="Walsh D.A."/>
            <person name="Denef V.J."/>
            <person name="McMahon K.D."/>
            <person name="Konstantinidis K.T."/>
            <person name="Eloe-Fadrosh E.A."/>
            <person name="Kyrpides N.C."/>
            <person name="Woyke T."/>
        </authorList>
    </citation>
    <scope>NUCLEOTIDE SEQUENCE</scope>
    <source>
        <strain evidence="1">GVMAG-M-3300001351-8</strain>
    </source>
</reference>